<dbReference type="Gene3D" id="3.40.50.1110">
    <property type="entry name" value="SGNH hydrolase"/>
    <property type="match status" value="1"/>
</dbReference>
<feature type="non-terminal residue" evidence="3">
    <location>
        <position position="58"/>
    </location>
</feature>
<evidence type="ECO:0000313" key="2">
    <source>
        <dbReference type="EMBL" id="CAF4563672.1"/>
    </source>
</evidence>
<dbReference type="EMBL" id="CAJOBJ010095764">
    <property type="protein sequence ID" value="CAF4563672.1"/>
    <property type="molecule type" value="Genomic_DNA"/>
</dbReference>
<dbReference type="Proteomes" id="UP000676336">
    <property type="component" value="Unassembled WGS sequence"/>
</dbReference>
<dbReference type="EMBL" id="CAJOBI010172167">
    <property type="protein sequence ID" value="CAF4893528.1"/>
    <property type="molecule type" value="Genomic_DNA"/>
</dbReference>
<name>A0A8S3CP98_9BILA</name>
<evidence type="ECO:0000313" key="3">
    <source>
        <dbReference type="EMBL" id="CAF4893528.1"/>
    </source>
</evidence>
<reference evidence="3" key="1">
    <citation type="submission" date="2021-02" db="EMBL/GenBank/DDBJ databases">
        <authorList>
            <person name="Nowell W R."/>
        </authorList>
    </citation>
    <scope>NUCLEOTIDE SEQUENCE</scope>
</reference>
<feature type="signal peptide" evidence="1">
    <location>
        <begin position="1"/>
        <end position="21"/>
    </location>
</feature>
<gene>
    <name evidence="2" type="ORF">GIL414_LOCUS37361</name>
    <name evidence="3" type="ORF">SMN809_LOCUS51388</name>
</gene>
<protein>
    <submittedName>
        <fullName evidence="3">Uncharacterized protein</fullName>
    </submittedName>
</protein>
<accession>A0A8S3CP98</accession>
<dbReference type="InterPro" id="IPR036514">
    <property type="entry name" value="SGNH_hydro_sf"/>
</dbReference>
<dbReference type="AlphaFoldDB" id="A0A8S3CP98"/>
<sequence>MWSYICQYFLFIFSYSHQTTAQNVPFDTIVRFGDSHTDTGNVYNLTSHAWPIVPPYVE</sequence>
<comment type="caution">
    <text evidence="3">The sequence shown here is derived from an EMBL/GenBank/DDBJ whole genome shotgun (WGS) entry which is preliminary data.</text>
</comment>
<organism evidence="3 4">
    <name type="scientific">Rotaria magnacalcarata</name>
    <dbReference type="NCBI Taxonomy" id="392030"/>
    <lineage>
        <taxon>Eukaryota</taxon>
        <taxon>Metazoa</taxon>
        <taxon>Spiralia</taxon>
        <taxon>Gnathifera</taxon>
        <taxon>Rotifera</taxon>
        <taxon>Eurotatoria</taxon>
        <taxon>Bdelloidea</taxon>
        <taxon>Philodinida</taxon>
        <taxon>Philodinidae</taxon>
        <taxon>Rotaria</taxon>
    </lineage>
</organism>
<feature type="chain" id="PRO_5036273938" evidence="1">
    <location>
        <begin position="22"/>
        <end position="58"/>
    </location>
</feature>
<dbReference type="Proteomes" id="UP000681720">
    <property type="component" value="Unassembled WGS sequence"/>
</dbReference>
<evidence type="ECO:0000313" key="4">
    <source>
        <dbReference type="Proteomes" id="UP000676336"/>
    </source>
</evidence>
<evidence type="ECO:0000256" key="1">
    <source>
        <dbReference type="SAM" id="SignalP"/>
    </source>
</evidence>
<keyword evidence="1" id="KW-0732">Signal</keyword>
<proteinExistence type="predicted"/>